<comment type="caution">
    <text evidence="2">The sequence shown here is derived from an EMBL/GenBank/DDBJ whole genome shotgun (WGS) entry which is preliminary data.</text>
</comment>
<gene>
    <name evidence="2" type="ORF">Tco_1069220</name>
</gene>
<dbReference type="Proteomes" id="UP001151760">
    <property type="component" value="Unassembled WGS sequence"/>
</dbReference>
<reference evidence="2" key="2">
    <citation type="submission" date="2022-01" db="EMBL/GenBank/DDBJ databases">
        <authorList>
            <person name="Yamashiro T."/>
            <person name="Shiraishi A."/>
            <person name="Satake H."/>
            <person name="Nakayama K."/>
        </authorList>
    </citation>
    <scope>NUCLEOTIDE SEQUENCE</scope>
</reference>
<keyword evidence="3" id="KW-1185">Reference proteome</keyword>
<organism evidence="2 3">
    <name type="scientific">Tanacetum coccineum</name>
    <dbReference type="NCBI Taxonomy" id="301880"/>
    <lineage>
        <taxon>Eukaryota</taxon>
        <taxon>Viridiplantae</taxon>
        <taxon>Streptophyta</taxon>
        <taxon>Embryophyta</taxon>
        <taxon>Tracheophyta</taxon>
        <taxon>Spermatophyta</taxon>
        <taxon>Magnoliopsida</taxon>
        <taxon>eudicotyledons</taxon>
        <taxon>Gunneridae</taxon>
        <taxon>Pentapetalae</taxon>
        <taxon>asterids</taxon>
        <taxon>campanulids</taxon>
        <taxon>Asterales</taxon>
        <taxon>Asteraceae</taxon>
        <taxon>Asteroideae</taxon>
        <taxon>Anthemideae</taxon>
        <taxon>Anthemidinae</taxon>
        <taxon>Tanacetum</taxon>
    </lineage>
</organism>
<dbReference type="EMBL" id="BQNB010019643">
    <property type="protein sequence ID" value="GJT87503.1"/>
    <property type="molecule type" value="Genomic_DNA"/>
</dbReference>
<evidence type="ECO:0000256" key="1">
    <source>
        <dbReference type="SAM" id="MobiDB-lite"/>
    </source>
</evidence>
<accession>A0ABQ5HK38</accession>
<sequence length="292" mass="32213">MRGGEGWRVMGLDWGCRGEGFWGWVNSTLLVLAGKQVVLFKFGAGEKPVTTKNKTNKTVGPKEANNSAGTQASNDAGHSEMKLNKNTLYCHYVLLILQLSRAQNQRIEADDAAKTLRKEFAQGTEDLLSQTGATRASSTNYASTPVHTASPSRVFSAGVHEEKVLEEPDNSDLEEEKHLKTFLKLVLDEEGIIDYEVLEKRILKFSIDSMLLIINVKSSLGKKGLGSGYQQKGIRKPSQIDITGMDWNRCAKSRPSQKCQCQSHTEDSAVKPEPETEEILLDAILTNLMGRG</sequence>
<feature type="region of interest" description="Disordered" evidence="1">
    <location>
        <begin position="50"/>
        <end position="78"/>
    </location>
</feature>
<reference evidence="2" key="1">
    <citation type="journal article" date="2022" name="Int. J. Mol. Sci.">
        <title>Draft Genome of Tanacetum Coccineum: Genomic Comparison of Closely Related Tanacetum-Family Plants.</title>
        <authorList>
            <person name="Yamashiro T."/>
            <person name="Shiraishi A."/>
            <person name="Nakayama K."/>
            <person name="Satake H."/>
        </authorList>
    </citation>
    <scope>NUCLEOTIDE SEQUENCE</scope>
</reference>
<feature type="compositionally biased region" description="Polar residues" evidence="1">
    <location>
        <begin position="64"/>
        <end position="76"/>
    </location>
</feature>
<evidence type="ECO:0000313" key="2">
    <source>
        <dbReference type="EMBL" id="GJT87503.1"/>
    </source>
</evidence>
<protein>
    <submittedName>
        <fullName evidence="2">Uncharacterized protein</fullName>
    </submittedName>
</protein>
<proteinExistence type="predicted"/>
<feature type="region of interest" description="Disordered" evidence="1">
    <location>
        <begin position="127"/>
        <end position="149"/>
    </location>
</feature>
<name>A0ABQ5HK38_9ASTR</name>
<feature type="compositionally biased region" description="Low complexity" evidence="1">
    <location>
        <begin position="50"/>
        <end position="62"/>
    </location>
</feature>
<evidence type="ECO:0000313" key="3">
    <source>
        <dbReference type="Proteomes" id="UP001151760"/>
    </source>
</evidence>